<organism evidence="1 2">
    <name type="scientific">Trifolium medium</name>
    <dbReference type="NCBI Taxonomy" id="97028"/>
    <lineage>
        <taxon>Eukaryota</taxon>
        <taxon>Viridiplantae</taxon>
        <taxon>Streptophyta</taxon>
        <taxon>Embryophyta</taxon>
        <taxon>Tracheophyta</taxon>
        <taxon>Spermatophyta</taxon>
        <taxon>Magnoliopsida</taxon>
        <taxon>eudicotyledons</taxon>
        <taxon>Gunneridae</taxon>
        <taxon>Pentapetalae</taxon>
        <taxon>rosids</taxon>
        <taxon>fabids</taxon>
        <taxon>Fabales</taxon>
        <taxon>Fabaceae</taxon>
        <taxon>Papilionoideae</taxon>
        <taxon>50 kb inversion clade</taxon>
        <taxon>NPAAA clade</taxon>
        <taxon>Hologalegina</taxon>
        <taxon>IRL clade</taxon>
        <taxon>Trifolieae</taxon>
        <taxon>Trifolium</taxon>
    </lineage>
</organism>
<accession>A0A392NG90</accession>
<evidence type="ECO:0000313" key="2">
    <source>
        <dbReference type="Proteomes" id="UP000265520"/>
    </source>
</evidence>
<dbReference type="AlphaFoldDB" id="A0A392NG90"/>
<dbReference type="EMBL" id="LXQA010038474">
    <property type="protein sequence ID" value="MCH98762.1"/>
    <property type="molecule type" value="Genomic_DNA"/>
</dbReference>
<protein>
    <submittedName>
        <fullName evidence="1">Uncharacterized protein</fullName>
    </submittedName>
</protein>
<evidence type="ECO:0000313" key="1">
    <source>
        <dbReference type="EMBL" id="MCH98762.1"/>
    </source>
</evidence>
<gene>
    <name evidence="1" type="ORF">A2U01_0019768</name>
</gene>
<keyword evidence="2" id="KW-1185">Reference proteome</keyword>
<comment type="caution">
    <text evidence="1">The sequence shown here is derived from an EMBL/GenBank/DDBJ whole genome shotgun (WGS) entry which is preliminary data.</text>
</comment>
<proteinExistence type="predicted"/>
<feature type="non-terminal residue" evidence="1">
    <location>
        <position position="50"/>
    </location>
</feature>
<dbReference type="Proteomes" id="UP000265520">
    <property type="component" value="Unassembled WGS sequence"/>
</dbReference>
<name>A0A392NG90_9FABA</name>
<reference evidence="1 2" key="1">
    <citation type="journal article" date="2018" name="Front. Plant Sci.">
        <title>Red Clover (Trifolium pratense) and Zigzag Clover (T. medium) - A Picture of Genomic Similarities and Differences.</title>
        <authorList>
            <person name="Dluhosova J."/>
            <person name="Istvanek J."/>
            <person name="Nedelnik J."/>
            <person name="Repkova J."/>
        </authorList>
    </citation>
    <scope>NUCLEOTIDE SEQUENCE [LARGE SCALE GENOMIC DNA]</scope>
    <source>
        <strain evidence="2">cv. 10/8</strain>
        <tissue evidence="1">Leaf</tissue>
    </source>
</reference>
<sequence length="50" mass="5487">MKGDAQGAGQAARPTHVKWERPPLGKVKCNVDAAFSDNKVEIDMCIHDHN</sequence>